<comment type="caution">
    <text evidence="1">The sequence shown here is derived from an EMBL/GenBank/DDBJ whole genome shotgun (WGS) entry which is preliminary data.</text>
</comment>
<gene>
    <name evidence="1" type="primary">MAF1</name>
    <name evidence="1" type="ORF">M8818_002057</name>
</gene>
<sequence length="383" mass="43479">MAQTPYHGNRDENHIQGFVSSNQCQTVTDALNFSTADCHVIGSCDLYTTKAAGSDKKLYRNIENSLESQHESLVQLRASLSPPQAPIDGKRRKDSFRYFNLPDIDLSRESPFGSLDQVSARRVFAYLIATLNASHPDYDFSNILRPSDFQKTSGTHIRLTVDTTLQNMRPRRMTSLLSPPSHAALSTSAPVQAGVPSPETVWNEGMWKLIDEEMDLKHCDKYCWDPEDDPFEAEAALWSQHYFFFNKERKRVCYLYFRAFSAVSHSPVRTTMYSRTQPIPGNPGVGEGAGKRAQYWLGRSIREEEVDDWDEDDEMAVDDVADDYADEEYNYKEDLDDFREHLEDGYYSYGGDGANDEEDAAGWFKRGRSVRGSSEGLADAMEL</sequence>
<accession>A0ACC3SNE0</accession>
<dbReference type="EMBL" id="JAMKPW020000008">
    <property type="protein sequence ID" value="KAK8215436.1"/>
    <property type="molecule type" value="Genomic_DNA"/>
</dbReference>
<dbReference type="Proteomes" id="UP001320706">
    <property type="component" value="Unassembled WGS sequence"/>
</dbReference>
<evidence type="ECO:0000313" key="1">
    <source>
        <dbReference type="EMBL" id="KAK8215436.1"/>
    </source>
</evidence>
<protein>
    <submittedName>
        <fullName evidence="1">RNA polymerase III-inhibiting protein maf1</fullName>
    </submittedName>
</protein>
<organism evidence="1 2">
    <name type="scientific">Zalaria obscura</name>
    <dbReference type="NCBI Taxonomy" id="2024903"/>
    <lineage>
        <taxon>Eukaryota</taxon>
        <taxon>Fungi</taxon>
        <taxon>Dikarya</taxon>
        <taxon>Ascomycota</taxon>
        <taxon>Pezizomycotina</taxon>
        <taxon>Dothideomycetes</taxon>
        <taxon>Dothideomycetidae</taxon>
        <taxon>Dothideales</taxon>
        <taxon>Zalariaceae</taxon>
        <taxon>Zalaria</taxon>
    </lineage>
</organism>
<keyword evidence="2" id="KW-1185">Reference proteome</keyword>
<evidence type="ECO:0000313" key="2">
    <source>
        <dbReference type="Proteomes" id="UP001320706"/>
    </source>
</evidence>
<name>A0ACC3SNE0_9PEZI</name>
<reference evidence="1" key="1">
    <citation type="submission" date="2024-02" db="EMBL/GenBank/DDBJ databases">
        <title>Metagenome Assembled Genome of Zalaria obscura JY119.</title>
        <authorList>
            <person name="Vighnesh L."/>
            <person name="Jagadeeshwari U."/>
            <person name="Venkata Ramana C."/>
            <person name="Sasikala C."/>
        </authorList>
    </citation>
    <scope>NUCLEOTIDE SEQUENCE</scope>
    <source>
        <strain evidence="1">JY119</strain>
    </source>
</reference>
<proteinExistence type="predicted"/>